<feature type="domain" description="Metallo-beta-lactamase" evidence="1">
    <location>
        <begin position="114"/>
        <end position="306"/>
    </location>
</feature>
<evidence type="ECO:0000259" key="1">
    <source>
        <dbReference type="Pfam" id="PF12706"/>
    </source>
</evidence>
<dbReference type="RefSeq" id="WP_369331304.1">
    <property type="nucleotide sequence ID" value="NZ_JAULBC010000007.1"/>
</dbReference>
<dbReference type="InterPro" id="IPR036866">
    <property type="entry name" value="RibonucZ/Hydroxyglut_hydro"/>
</dbReference>
<proteinExistence type="predicted"/>
<evidence type="ECO:0000313" key="3">
    <source>
        <dbReference type="Proteomes" id="UP001560573"/>
    </source>
</evidence>
<sequence>MLTILLFLKWLFRKRGKYIVKAYTSNPELATIKPGWKGTPQDQNGLFIYEENPTIISIRAVLKFMFHKNPQRQIKKTDTWRISVRKNEDWLDDPGDKIVWLGHASFFIQLSGVRLLIDPMFGKLPIVKRYSALPVPPDKFLNIDYILISHAHYDHCDKKSIKLLSANNPNAKILVGLKLDQLISKWVKNPILTAGWYQQYQLDHKLTISFLPSRHWANRNPFDGNTTLWGSFMIQFAGRCIYFGGDSGRGSHFKTIGTLFPKTDVALIGAGAYAPGWFMGQHHQDPYDAVNAFNAMGAQTMIPFHYGTFDSADEPMSEPEIILNQLNEKGSINGDLKILELGEVFTV</sequence>
<dbReference type="PANTHER" id="PTHR15032:SF4">
    <property type="entry name" value="N-ACYL-PHOSPHATIDYLETHANOLAMINE-HYDROLYZING PHOSPHOLIPASE D"/>
    <property type="match status" value="1"/>
</dbReference>
<reference evidence="2 3" key="1">
    <citation type="submission" date="2023-07" db="EMBL/GenBank/DDBJ databases">
        <authorList>
            <person name="Lian W.-H."/>
        </authorList>
    </citation>
    <scope>NUCLEOTIDE SEQUENCE [LARGE SCALE GENOMIC DNA]</scope>
    <source>
        <strain evidence="2 3">SYSU DXS3180</strain>
    </source>
</reference>
<comment type="caution">
    <text evidence="2">The sequence shown here is derived from an EMBL/GenBank/DDBJ whole genome shotgun (WGS) entry which is preliminary data.</text>
</comment>
<accession>A0ABV3ZJ40</accession>
<gene>
    <name evidence="2" type="ORF">QTN47_20485</name>
</gene>
<dbReference type="PANTHER" id="PTHR15032">
    <property type="entry name" value="N-ACYL-PHOSPHATIDYLETHANOLAMINE-HYDROLYZING PHOSPHOLIPASE D"/>
    <property type="match status" value="1"/>
</dbReference>
<dbReference type="InterPro" id="IPR001279">
    <property type="entry name" value="Metallo-B-lactamas"/>
</dbReference>
<dbReference type="EMBL" id="JAULBC010000007">
    <property type="protein sequence ID" value="MEX6689897.1"/>
    <property type="molecule type" value="Genomic_DNA"/>
</dbReference>
<keyword evidence="3" id="KW-1185">Reference proteome</keyword>
<protein>
    <submittedName>
        <fullName evidence="2">MBL fold metallo-hydrolase</fullName>
    </submittedName>
</protein>
<name>A0ABV3ZJ40_9BACT</name>
<evidence type="ECO:0000313" key="2">
    <source>
        <dbReference type="EMBL" id="MEX6689897.1"/>
    </source>
</evidence>
<dbReference type="SUPFAM" id="SSF56281">
    <property type="entry name" value="Metallo-hydrolase/oxidoreductase"/>
    <property type="match status" value="1"/>
</dbReference>
<dbReference type="Gene3D" id="3.60.15.10">
    <property type="entry name" value="Ribonuclease Z/Hydroxyacylglutathione hydrolase-like"/>
    <property type="match status" value="1"/>
</dbReference>
<organism evidence="2 3">
    <name type="scientific">Danxiaibacter flavus</name>
    <dbReference type="NCBI Taxonomy" id="3049108"/>
    <lineage>
        <taxon>Bacteria</taxon>
        <taxon>Pseudomonadati</taxon>
        <taxon>Bacteroidota</taxon>
        <taxon>Chitinophagia</taxon>
        <taxon>Chitinophagales</taxon>
        <taxon>Chitinophagaceae</taxon>
        <taxon>Danxiaibacter</taxon>
    </lineage>
</organism>
<dbReference type="Proteomes" id="UP001560573">
    <property type="component" value="Unassembled WGS sequence"/>
</dbReference>
<dbReference type="Pfam" id="PF12706">
    <property type="entry name" value="Lactamase_B_2"/>
    <property type="match status" value="1"/>
</dbReference>